<dbReference type="Gene3D" id="1.20.5.4770">
    <property type="match status" value="1"/>
</dbReference>
<accession>A0AAP0KL07</accession>
<dbReference type="InterPro" id="IPR050652">
    <property type="entry name" value="AN1_A20_ZnFinger"/>
</dbReference>
<protein>
    <recommendedName>
        <fullName evidence="6">A20-type domain-containing protein</fullName>
    </recommendedName>
</protein>
<dbReference type="AlphaFoldDB" id="A0AAP0KL07"/>
<keyword evidence="2" id="KW-0479">Metal-binding</keyword>
<dbReference type="EMBL" id="JBBNAE010000001">
    <property type="protein sequence ID" value="KAK9153708.1"/>
    <property type="molecule type" value="Genomic_DNA"/>
</dbReference>
<dbReference type="PANTHER" id="PTHR10634:SF67">
    <property type="entry name" value="AN1-TYPE ZINC FINGER PROTEIN 3"/>
    <property type="match status" value="1"/>
</dbReference>
<dbReference type="Proteomes" id="UP001417504">
    <property type="component" value="Unassembled WGS sequence"/>
</dbReference>
<evidence type="ECO:0000313" key="7">
    <source>
        <dbReference type="EMBL" id="KAK9153708.1"/>
    </source>
</evidence>
<organism evidence="7 8">
    <name type="scientific">Stephania japonica</name>
    <dbReference type="NCBI Taxonomy" id="461633"/>
    <lineage>
        <taxon>Eukaryota</taxon>
        <taxon>Viridiplantae</taxon>
        <taxon>Streptophyta</taxon>
        <taxon>Embryophyta</taxon>
        <taxon>Tracheophyta</taxon>
        <taxon>Spermatophyta</taxon>
        <taxon>Magnoliopsida</taxon>
        <taxon>Ranunculales</taxon>
        <taxon>Menispermaceae</taxon>
        <taxon>Menispermoideae</taxon>
        <taxon>Cissampelideae</taxon>
        <taxon>Stephania</taxon>
    </lineage>
</organism>
<dbReference type="Pfam" id="PF01754">
    <property type="entry name" value="zf-A20"/>
    <property type="match status" value="1"/>
</dbReference>
<evidence type="ECO:0000256" key="4">
    <source>
        <dbReference type="ARBA" id="ARBA00022833"/>
    </source>
</evidence>
<comment type="function">
    <text evidence="1">May be involved in environmental stress response.</text>
</comment>
<feature type="domain" description="A20-type" evidence="6">
    <location>
        <begin position="10"/>
        <end position="44"/>
    </location>
</feature>
<evidence type="ECO:0000256" key="5">
    <source>
        <dbReference type="SAM" id="MobiDB-lite"/>
    </source>
</evidence>
<gene>
    <name evidence="7" type="ORF">Sjap_001188</name>
</gene>
<dbReference type="InterPro" id="IPR002653">
    <property type="entry name" value="Znf_A20"/>
</dbReference>
<feature type="region of interest" description="Disordered" evidence="5">
    <location>
        <begin position="55"/>
        <end position="83"/>
    </location>
</feature>
<keyword evidence="4" id="KW-0862">Zinc</keyword>
<evidence type="ECO:0000259" key="6">
    <source>
        <dbReference type="PROSITE" id="PS51036"/>
    </source>
</evidence>
<proteinExistence type="predicted"/>
<evidence type="ECO:0000256" key="3">
    <source>
        <dbReference type="ARBA" id="ARBA00022771"/>
    </source>
</evidence>
<dbReference type="SMART" id="SM00259">
    <property type="entry name" value="ZnF_A20"/>
    <property type="match status" value="1"/>
</dbReference>
<evidence type="ECO:0000256" key="2">
    <source>
        <dbReference type="ARBA" id="ARBA00022723"/>
    </source>
</evidence>
<sequence length="170" mass="16905">MAEEQKCQAPEGHHLCANNCGFFGSPATLNLCSKCYGDLCLKEEQASSAKIAVEKSLSQQSSSAITTTSSSSSASSSLLSSPAEAVAEAATPISLGVDGGGGGGARGGGPAGGEFVVVAAEPVHDMPEARGADGIPVPMRDDVLRGPSVPGAARVHVRFQGGGEGGHRQG</sequence>
<evidence type="ECO:0000256" key="1">
    <source>
        <dbReference type="ARBA" id="ARBA00003732"/>
    </source>
</evidence>
<dbReference type="GO" id="GO:0008270">
    <property type="term" value="F:zinc ion binding"/>
    <property type="evidence" value="ECO:0007669"/>
    <property type="project" value="UniProtKB-KW"/>
</dbReference>
<reference evidence="7 8" key="1">
    <citation type="submission" date="2024-01" db="EMBL/GenBank/DDBJ databases">
        <title>Genome assemblies of Stephania.</title>
        <authorList>
            <person name="Yang L."/>
        </authorList>
    </citation>
    <scope>NUCLEOTIDE SEQUENCE [LARGE SCALE GENOMIC DNA]</scope>
    <source>
        <strain evidence="7">QJT</strain>
        <tissue evidence="7">Leaf</tissue>
    </source>
</reference>
<keyword evidence="3" id="KW-0863">Zinc-finger</keyword>
<evidence type="ECO:0000313" key="8">
    <source>
        <dbReference type="Proteomes" id="UP001417504"/>
    </source>
</evidence>
<keyword evidence="8" id="KW-1185">Reference proteome</keyword>
<feature type="compositionally biased region" description="Low complexity" evidence="5">
    <location>
        <begin position="56"/>
        <end position="83"/>
    </location>
</feature>
<name>A0AAP0KL07_9MAGN</name>
<dbReference type="GO" id="GO:0003677">
    <property type="term" value="F:DNA binding"/>
    <property type="evidence" value="ECO:0007669"/>
    <property type="project" value="InterPro"/>
</dbReference>
<dbReference type="SUPFAM" id="SSF57716">
    <property type="entry name" value="Glucocorticoid receptor-like (DNA-binding domain)"/>
    <property type="match status" value="1"/>
</dbReference>
<comment type="caution">
    <text evidence="7">The sequence shown here is derived from an EMBL/GenBank/DDBJ whole genome shotgun (WGS) entry which is preliminary data.</text>
</comment>
<dbReference type="PANTHER" id="PTHR10634">
    <property type="entry name" value="AN1-TYPE ZINC FINGER PROTEIN"/>
    <property type="match status" value="1"/>
</dbReference>
<dbReference type="PROSITE" id="PS51036">
    <property type="entry name" value="ZF_A20"/>
    <property type="match status" value="1"/>
</dbReference>